<reference evidence="5 6" key="1">
    <citation type="submission" date="2020-02" db="EMBL/GenBank/DDBJ databases">
        <title>Whole-genome analyses of novel actinobacteria.</title>
        <authorList>
            <person name="Sahin N."/>
            <person name="Tokatli A."/>
        </authorList>
    </citation>
    <scope>NUCLEOTIDE SEQUENCE [LARGE SCALE GENOMIC DNA]</scope>
    <source>
        <strain evidence="5 6">YC504</strain>
    </source>
</reference>
<dbReference type="InterPro" id="IPR050221">
    <property type="entry name" value="26S_Proteasome_ATPase"/>
</dbReference>
<dbReference type="CDD" id="cd19481">
    <property type="entry name" value="RecA-like_protease"/>
    <property type="match status" value="1"/>
</dbReference>
<sequence length="714" mass="78751">MPPEPYATSLDHLYDELSRVELAVRAQVERWRRAVGELRDEAAWGTGILDDREVRRYLGHPYTAPLTEADTPEAVRELQRRAMAQTLTIGTRRALTTPSTLRLERLRSALGLTQDDVDVILVCLLDELDGRYRRLFAYLADERWLRSPTIGLLAEILRPAPPELPDFRARFAPDAPLIRHQLVRLDDDSRLSSRSVRLDARIAAYLTGQDYLDGRLAEAVRIAEPLRWDDLVLGDERRTRLQGIGESCRGGRDRIAVVALIGDEGSGRSSAARCLATQLGVELLLVDATAAAASGPDSVSELYREALLRGAAVMWRGCSHLAGLPATEDRTWATLLTYAALHPKPTFVDHLQPWDPAERSPGGGAFVRLSCPSPDLDERRAIWSELLGDKEVADRLAATFLLTPGRMLDAIEMSAELARQRGAAVSEEELRDACRRQCSRRLMSIARPIEAPAHMTLDDIVLPDANLRQLKALRDRVANRSRFEQLVGSGRSGPKGLVAMFAGSSGTGKTLAAGLLAKDLGRDLLKVDLAQVVSKWVGETEKNLDRVLNDAQDAHAILFFDEAEAIFGKRGTVSDARDRYALQETSFLLQRIEEYEGVVILATNLRQNLDDAFSRRIHMTIEFPALGEEDRERMWRLALSGVGHELTDEDLARVAKASRLSAAAIVQVVEAATFAAVARTPETPRLTADDVDDAVRAELQRVGLPAPPGSPAGR</sequence>
<dbReference type="InterPro" id="IPR003959">
    <property type="entry name" value="ATPase_AAA_core"/>
</dbReference>
<name>A0A6G4XEZ6_9ACTN</name>
<dbReference type="PANTHER" id="PTHR23073">
    <property type="entry name" value="26S PROTEASOME REGULATORY SUBUNIT"/>
    <property type="match status" value="1"/>
</dbReference>
<organism evidence="5 6">
    <name type="scientific">Streptomyces mesophilus</name>
    <dbReference type="NCBI Taxonomy" id="1775132"/>
    <lineage>
        <taxon>Bacteria</taxon>
        <taxon>Bacillati</taxon>
        <taxon>Actinomycetota</taxon>
        <taxon>Actinomycetes</taxon>
        <taxon>Kitasatosporales</taxon>
        <taxon>Streptomycetaceae</taxon>
        <taxon>Streptomyces</taxon>
    </lineage>
</organism>
<dbReference type="SMART" id="SM00382">
    <property type="entry name" value="AAA"/>
    <property type="match status" value="1"/>
</dbReference>
<evidence type="ECO:0000313" key="5">
    <source>
        <dbReference type="EMBL" id="NGO75968.1"/>
    </source>
</evidence>
<comment type="similarity">
    <text evidence="1">Belongs to the AAA ATPase family.</text>
</comment>
<dbReference type="SUPFAM" id="SSF52540">
    <property type="entry name" value="P-loop containing nucleoside triphosphate hydrolases"/>
    <property type="match status" value="2"/>
</dbReference>
<dbReference type="Gene3D" id="3.40.50.300">
    <property type="entry name" value="P-loop containing nucleotide triphosphate hydrolases"/>
    <property type="match status" value="2"/>
</dbReference>
<feature type="domain" description="AAA+ ATPase" evidence="4">
    <location>
        <begin position="495"/>
        <end position="623"/>
    </location>
</feature>
<keyword evidence="2" id="KW-0547">Nucleotide-binding</keyword>
<dbReference type="InterPro" id="IPR003593">
    <property type="entry name" value="AAA+_ATPase"/>
</dbReference>
<comment type="caution">
    <text evidence="5">The sequence shown here is derived from an EMBL/GenBank/DDBJ whole genome shotgun (WGS) entry which is preliminary data.</text>
</comment>
<dbReference type="EMBL" id="JAAKZW010000024">
    <property type="protein sequence ID" value="NGO75968.1"/>
    <property type="molecule type" value="Genomic_DNA"/>
</dbReference>
<dbReference type="AlphaFoldDB" id="A0A6G4XEZ6"/>
<accession>A0A6G4XEZ6</accession>
<evidence type="ECO:0000256" key="2">
    <source>
        <dbReference type="ARBA" id="ARBA00022741"/>
    </source>
</evidence>
<evidence type="ECO:0000259" key="4">
    <source>
        <dbReference type="SMART" id="SM00382"/>
    </source>
</evidence>
<evidence type="ECO:0000256" key="1">
    <source>
        <dbReference type="ARBA" id="ARBA00006914"/>
    </source>
</evidence>
<dbReference type="GO" id="GO:0016887">
    <property type="term" value="F:ATP hydrolysis activity"/>
    <property type="evidence" value="ECO:0007669"/>
    <property type="project" value="InterPro"/>
</dbReference>
<dbReference type="Pfam" id="PF22977">
    <property type="entry name" value="WHD"/>
    <property type="match status" value="1"/>
</dbReference>
<evidence type="ECO:0000313" key="6">
    <source>
        <dbReference type="Proteomes" id="UP000481109"/>
    </source>
</evidence>
<evidence type="ECO:0000256" key="3">
    <source>
        <dbReference type="ARBA" id="ARBA00022840"/>
    </source>
</evidence>
<keyword evidence="3 5" id="KW-0067">ATP-binding</keyword>
<keyword evidence="6" id="KW-1185">Reference proteome</keyword>
<protein>
    <submittedName>
        <fullName evidence="5">ATP-binding protein</fullName>
    </submittedName>
</protein>
<dbReference type="GO" id="GO:0005524">
    <property type="term" value="F:ATP binding"/>
    <property type="evidence" value="ECO:0007669"/>
    <property type="project" value="UniProtKB-KW"/>
</dbReference>
<gene>
    <name evidence="5" type="ORF">G6045_09820</name>
</gene>
<dbReference type="RefSeq" id="WP_165331479.1">
    <property type="nucleotide sequence ID" value="NZ_JAAKZW010000024.1"/>
</dbReference>
<dbReference type="InterPro" id="IPR027417">
    <property type="entry name" value="P-loop_NTPase"/>
</dbReference>
<dbReference type="Pfam" id="PF00004">
    <property type="entry name" value="AAA"/>
    <property type="match status" value="1"/>
</dbReference>
<dbReference type="InterPro" id="IPR054472">
    <property type="entry name" value="WHD"/>
</dbReference>
<dbReference type="Proteomes" id="UP000481109">
    <property type="component" value="Unassembled WGS sequence"/>
</dbReference>
<proteinExistence type="inferred from homology"/>